<dbReference type="AlphaFoldDB" id="A0AAW1LY92"/>
<keyword evidence="2" id="KW-1185">Reference proteome</keyword>
<proteinExistence type="predicted"/>
<dbReference type="EMBL" id="JASPKY010000081">
    <property type="protein sequence ID" value="KAK9738843.1"/>
    <property type="molecule type" value="Genomic_DNA"/>
</dbReference>
<accession>A0AAW1LY92</accession>
<sequence>MEDSANPGPSSQLLDGSCTICHKNIEGIAESHYNTHLNEINSKEKSEKNVLRKHKIKENKRRKKSKLFQIHTEKRIEMLANQRQLIVEALWQNQRIQNSADGG</sequence>
<evidence type="ECO:0000313" key="1">
    <source>
        <dbReference type="EMBL" id="KAK9738843.1"/>
    </source>
</evidence>
<reference evidence="1 2" key="1">
    <citation type="journal article" date="2024" name="BMC Genomics">
        <title>De novo assembly and annotation of Popillia japonica's genome with initial clues to its potential as an invasive pest.</title>
        <authorList>
            <person name="Cucini C."/>
            <person name="Boschi S."/>
            <person name="Funari R."/>
            <person name="Cardaioli E."/>
            <person name="Iannotti N."/>
            <person name="Marturano G."/>
            <person name="Paoli F."/>
            <person name="Bruttini M."/>
            <person name="Carapelli A."/>
            <person name="Frati F."/>
            <person name="Nardi F."/>
        </authorList>
    </citation>
    <scope>NUCLEOTIDE SEQUENCE [LARGE SCALE GENOMIC DNA]</scope>
    <source>
        <strain evidence="1">DMR45628</strain>
    </source>
</reference>
<evidence type="ECO:0000313" key="2">
    <source>
        <dbReference type="Proteomes" id="UP001458880"/>
    </source>
</evidence>
<name>A0AAW1LY92_POPJA</name>
<gene>
    <name evidence="1" type="ORF">QE152_g9463</name>
</gene>
<protein>
    <submittedName>
        <fullName evidence="1">Uncharacterized protein</fullName>
    </submittedName>
</protein>
<dbReference type="Proteomes" id="UP001458880">
    <property type="component" value="Unassembled WGS sequence"/>
</dbReference>
<organism evidence="1 2">
    <name type="scientific">Popillia japonica</name>
    <name type="common">Japanese beetle</name>
    <dbReference type="NCBI Taxonomy" id="7064"/>
    <lineage>
        <taxon>Eukaryota</taxon>
        <taxon>Metazoa</taxon>
        <taxon>Ecdysozoa</taxon>
        <taxon>Arthropoda</taxon>
        <taxon>Hexapoda</taxon>
        <taxon>Insecta</taxon>
        <taxon>Pterygota</taxon>
        <taxon>Neoptera</taxon>
        <taxon>Endopterygota</taxon>
        <taxon>Coleoptera</taxon>
        <taxon>Polyphaga</taxon>
        <taxon>Scarabaeiformia</taxon>
        <taxon>Scarabaeidae</taxon>
        <taxon>Rutelinae</taxon>
        <taxon>Popillia</taxon>
    </lineage>
</organism>
<comment type="caution">
    <text evidence="1">The sequence shown here is derived from an EMBL/GenBank/DDBJ whole genome shotgun (WGS) entry which is preliminary data.</text>
</comment>